<dbReference type="PANTHER" id="PTHR33840:SF1">
    <property type="entry name" value="TLE1 PHOSPHOLIPASE DOMAIN-CONTAINING PROTEIN"/>
    <property type="match status" value="1"/>
</dbReference>
<gene>
    <name evidence="2" type="ORF">ATO11_01725</name>
</gene>
<dbReference type="Proteomes" id="UP000036938">
    <property type="component" value="Unassembled WGS sequence"/>
</dbReference>
<sequence>MKRIALFCDGTWNRSDAHNPTSVVRLAQAVMPTDPSGVKQQVFYMPGVGSGRGGTKFARALDRAGGGAFGWGLTENIHDAYRNLVFCYEPGDEIYIFGFSRGAYTARSLTGLIRSTGLPDRSQIAAIPVAIDRYRDRDPKTHPDTEASMQFRAILSPDMATSREEVAWRDKQGYGQAGLLRINYLGVWDTVGAMGMPGMLGAVARAVNKKYTFHDQKLTSLVAAARHAVALDEQRKLFPPTLWDSKIERMNGEAKGDDRPYQQLWFPGNHGIVGGSGPVPGLSAEVTMWMAAGASRAGLIFDPKRMERVLERADPLARNAPLAQHAGMANLAGMLLGPRSGPETVDDVSMTARIRARELGYAPASLDRVIDQLRQTGGG</sequence>
<feature type="domain" description="T6SS Phospholipase effector Tle1-like catalytic" evidence="1">
    <location>
        <begin position="2"/>
        <end position="291"/>
    </location>
</feature>
<dbReference type="PATRIC" id="fig|1317121.7.peg.344"/>
<reference evidence="2 3" key="1">
    <citation type="journal article" date="2015" name="Int. J. Syst. Evol. Microbiol.">
        <title>Aestuariivita atlantica sp. nov., isolated from deep sea sediment of the Atlantic Ocean.</title>
        <authorList>
            <person name="Li G."/>
            <person name="Lai Q."/>
            <person name="Du Y."/>
            <person name="Liu X."/>
            <person name="Sun F."/>
            <person name="Shao Z."/>
        </authorList>
    </citation>
    <scope>NUCLEOTIDE SEQUENCE [LARGE SCALE GENOMIC DNA]</scope>
    <source>
        <strain evidence="2 3">22II-S11-z3</strain>
    </source>
</reference>
<dbReference type="STRING" id="1317121.ATO11_01725"/>
<accession>A0A0L1JUI8</accession>
<dbReference type="RefSeq" id="WP_050529088.1">
    <property type="nucleotide sequence ID" value="NZ_AQQZ01000001.1"/>
</dbReference>
<keyword evidence="3" id="KW-1185">Reference proteome</keyword>
<comment type="caution">
    <text evidence="2">The sequence shown here is derived from an EMBL/GenBank/DDBJ whole genome shotgun (WGS) entry which is preliminary data.</text>
</comment>
<dbReference type="OrthoDB" id="4378831at2"/>
<dbReference type="AlphaFoldDB" id="A0A0L1JUI8"/>
<evidence type="ECO:0000313" key="2">
    <source>
        <dbReference type="EMBL" id="KNG95367.1"/>
    </source>
</evidence>
<dbReference type="Pfam" id="PF09994">
    <property type="entry name" value="T6SS_Tle1-like_cat"/>
    <property type="match status" value="1"/>
</dbReference>
<dbReference type="PANTHER" id="PTHR33840">
    <property type="match status" value="1"/>
</dbReference>
<protein>
    <recommendedName>
        <fullName evidence="1">T6SS Phospholipase effector Tle1-like catalytic domain-containing protein</fullName>
    </recommendedName>
</protein>
<evidence type="ECO:0000313" key="3">
    <source>
        <dbReference type="Proteomes" id="UP000036938"/>
    </source>
</evidence>
<dbReference type="EMBL" id="AQQZ01000001">
    <property type="protein sequence ID" value="KNG95367.1"/>
    <property type="molecule type" value="Genomic_DNA"/>
</dbReference>
<name>A0A0L1JUI8_9RHOB</name>
<proteinExistence type="predicted"/>
<dbReference type="InterPro" id="IPR018712">
    <property type="entry name" value="Tle1-like_cat"/>
</dbReference>
<organism evidence="2 3">
    <name type="scientific">Pseudaestuariivita atlantica</name>
    <dbReference type="NCBI Taxonomy" id="1317121"/>
    <lineage>
        <taxon>Bacteria</taxon>
        <taxon>Pseudomonadati</taxon>
        <taxon>Pseudomonadota</taxon>
        <taxon>Alphaproteobacteria</taxon>
        <taxon>Rhodobacterales</taxon>
        <taxon>Paracoccaceae</taxon>
        <taxon>Pseudaestuariivita</taxon>
    </lineage>
</organism>
<evidence type="ECO:0000259" key="1">
    <source>
        <dbReference type="Pfam" id="PF09994"/>
    </source>
</evidence>